<accession>A0A3A4AZX1</accession>
<keyword evidence="1" id="KW-0812">Transmembrane</keyword>
<reference evidence="2 3" key="1">
    <citation type="submission" date="2018-09" db="EMBL/GenBank/DDBJ databases">
        <title>YIM 75507 draft genome.</title>
        <authorList>
            <person name="Tang S."/>
            <person name="Feng Y."/>
        </authorList>
    </citation>
    <scope>NUCLEOTIDE SEQUENCE [LARGE SCALE GENOMIC DNA]</scope>
    <source>
        <strain evidence="2 3">YIM 75507</strain>
    </source>
</reference>
<keyword evidence="3" id="KW-1185">Reference proteome</keyword>
<organism evidence="2 3">
    <name type="scientific">Bailinhaonella thermotolerans</name>
    <dbReference type="NCBI Taxonomy" id="1070861"/>
    <lineage>
        <taxon>Bacteria</taxon>
        <taxon>Bacillati</taxon>
        <taxon>Actinomycetota</taxon>
        <taxon>Actinomycetes</taxon>
        <taxon>Streptosporangiales</taxon>
        <taxon>Streptosporangiaceae</taxon>
        <taxon>Bailinhaonella</taxon>
    </lineage>
</organism>
<dbReference type="Proteomes" id="UP000265768">
    <property type="component" value="Unassembled WGS sequence"/>
</dbReference>
<keyword evidence="1" id="KW-1133">Transmembrane helix</keyword>
<keyword evidence="1" id="KW-0472">Membrane</keyword>
<evidence type="ECO:0000313" key="3">
    <source>
        <dbReference type="Proteomes" id="UP000265768"/>
    </source>
</evidence>
<protein>
    <submittedName>
        <fullName evidence="2">Uncharacterized protein</fullName>
    </submittedName>
</protein>
<feature type="transmembrane region" description="Helical" evidence="1">
    <location>
        <begin position="44"/>
        <end position="61"/>
    </location>
</feature>
<proteinExistence type="predicted"/>
<evidence type="ECO:0000313" key="2">
    <source>
        <dbReference type="EMBL" id="RJL30760.1"/>
    </source>
</evidence>
<gene>
    <name evidence="2" type="ORF">D5H75_20795</name>
</gene>
<sequence>MALELEDELRRAMRADTHGLRVGADLVDRVRTAHTRRTRRRRRTAAALLAAAVAVAAYPAYQAAAPEPPAHNVVSPPGDPGARAGTGKGVVLGEGGAIDAAYLPAGAVYEGSVTSLSDAWTSVEGTWTMPGGGRLTLSILRAPLAGPEDLKRLPPFDGVSSWERVPLPAGPALRKPDGTQMLWLVRPGVALHVAMTPASAGELLKIARSLTYYPTTSDDPSEKGARSGMGPGDALVDDFEVAHIPPGLQRGPLDGSPEAGGRVGVKAVEARWYSPQEDWSERGPRLTVYVMKVPRSWDEARLHAESAPGTGRPVRARVGGEDGVLSGEPGRTRILTWIPEPGVGIQVRARGYRSDAELLKVAASVRRP</sequence>
<dbReference type="OrthoDB" id="3494634at2"/>
<comment type="caution">
    <text evidence="2">The sequence shown here is derived from an EMBL/GenBank/DDBJ whole genome shotgun (WGS) entry which is preliminary data.</text>
</comment>
<evidence type="ECO:0000256" key="1">
    <source>
        <dbReference type="SAM" id="Phobius"/>
    </source>
</evidence>
<name>A0A3A4AZX1_9ACTN</name>
<dbReference type="RefSeq" id="WP_119928184.1">
    <property type="nucleotide sequence ID" value="NZ_QZEY01000008.1"/>
</dbReference>
<dbReference type="EMBL" id="QZEY01000008">
    <property type="protein sequence ID" value="RJL30760.1"/>
    <property type="molecule type" value="Genomic_DNA"/>
</dbReference>
<dbReference type="AlphaFoldDB" id="A0A3A4AZX1"/>